<evidence type="ECO:0000313" key="13">
    <source>
        <dbReference type="EMBL" id="MFD2112652.1"/>
    </source>
</evidence>
<dbReference type="InterPro" id="IPR050396">
    <property type="entry name" value="Glycosyltr_51/Transpeptidase"/>
</dbReference>
<protein>
    <submittedName>
        <fullName evidence="13">Transglycosylase domain-containing protein</fullName>
    </submittedName>
</protein>
<evidence type="ECO:0000256" key="9">
    <source>
        <dbReference type="ARBA" id="ARBA00023316"/>
    </source>
</evidence>
<dbReference type="InterPro" id="IPR001264">
    <property type="entry name" value="Glyco_trans_51"/>
</dbReference>
<keyword evidence="9" id="KW-0961">Cell wall biogenesis/degradation</keyword>
<feature type="domain" description="Glycosyl transferase family 51" evidence="12">
    <location>
        <begin position="53"/>
        <end position="192"/>
    </location>
</feature>
<comment type="catalytic activity">
    <reaction evidence="11">
        <text>[GlcNAc-(1-&gt;4)-Mur2Ac(oyl-L-Ala-gamma-D-Glu-L-Lys-D-Ala-D-Ala)](n)-di-trans,octa-cis-undecaprenyl diphosphate + beta-D-GlcNAc-(1-&gt;4)-Mur2Ac(oyl-L-Ala-gamma-D-Glu-L-Lys-D-Ala-D-Ala)-di-trans,octa-cis-undecaprenyl diphosphate = [GlcNAc-(1-&gt;4)-Mur2Ac(oyl-L-Ala-gamma-D-Glu-L-Lys-D-Ala-D-Ala)](n+1)-di-trans,octa-cis-undecaprenyl diphosphate + di-trans,octa-cis-undecaprenyl diphosphate + H(+)</text>
        <dbReference type="Rhea" id="RHEA:23708"/>
        <dbReference type="Rhea" id="RHEA-COMP:9602"/>
        <dbReference type="Rhea" id="RHEA-COMP:9603"/>
        <dbReference type="ChEBI" id="CHEBI:15378"/>
        <dbReference type="ChEBI" id="CHEBI:58405"/>
        <dbReference type="ChEBI" id="CHEBI:60033"/>
        <dbReference type="ChEBI" id="CHEBI:78435"/>
        <dbReference type="EC" id="2.4.99.28"/>
    </reaction>
</comment>
<evidence type="ECO:0000256" key="4">
    <source>
        <dbReference type="ARBA" id="ARBA00022676"/>
    </source>
</evidence>
<evidence type="ECO:0000256" key="10">
    <source>
        <dbReference type="ARBA" id="ARBA00034000"/>
    </source>
</evidence>
<accession>A0ABW4YAJ3</accession>
<dbReference type="EMBL" id="JBHUHX010000032">
    <property type="protein sequence ID" value="MFD2112652.1"/>
    <property type="molecule type" value="Genomic_DNA"/>
</dbReference>
<dbReference type="SUPFAM" id="SSF53955">
    <property type="entry name" value="Lysozyme-like"/>
    <property type="match status" value="1"/>
</dbReference>
<dbReference type="Proteomes" id="UP001597337">
    <property type="component" value="Unassembled WGS sequence"/>
</dbReference>
<dbReference type="InterPro" id="IPR023346">
    <property type="entry name" value="Lysozyme-like_dom_sf"/>
</dbReference>
<keyword evidence="4" id="KW-0328">Glycosyltransferase</keyword>
<keyword evidence="14" id="KW-1185">Reference proteome</keyword>
<comment type="pathway">
    <text evidence="2">Cell wall biogenesis; peptidoglycan biosynthesis.</text>
</comment>
<name>A0ABW4YAJ3_9GAMM</name>
<evidence type="ECO:0000256" key="1">
    <source>
        <dbReference type="ARBA" id="ARBA00004236"/>
    </source>
</evidence>
<evidence type="ECO:0000256" key="7">
    <source>
        <dbReference type="ARBA" id="ARBA00022984"/>
    </source>
</evidence>
<evidence type="ECO:0000256" key="8">
    <source>
        <dbReference type="ARBA" id="ARBA00023136"/>
    </source>
</evidence>
<evidence type="ECO:0000256" key="6">
    <source>
        <dbReference type="ARBA" id="ARBA00022960"/>
    </source>
</evidence>
<comment type="subcellular location">
    <subcellularLocation>
        <location evidence="1">Cell membrane</location>
    </subcellularLocation>
</comment>
<keyword evidence="3" id="KW-1003">Cell membrane</keyword>
<gene>
    <name evidence="13" type="ORF">ACFSJC_12445</name>
</gene>
<organism evidence="13 14">
    <name type="scientific">Thiorhodococcus fuscus</name>
    <dbReference type="NCBI Taxonomy" id="527200"/>
    <lineage>
        <taxon>Bacteria</taxon>
        <taxon>Pseudomonadati</taxon>
        <taxon>Pseudomonadota</taxon>
        <taxon>Gammaproteobacteria</taxon>
        <taxon>Chromatiales</taxon>
        <taxon>Chromatiaceae</taxon>
        <taxon>Thiorhodococcus</taxon>
    </lineage>
</organism>
<evidence type="ECO:0000256" key="11">
    <source>
        <dbReference type="ARBA" id="ARBA00049902"/>
    </source>
</evidence>
<evidence type="ECO:0000256" key="2">
    <source>
        <dbReference type="ARBA" id="ARBA00004752"/>
    </source>
</evidence>
<dbReference type="PANTHER" id="PTHR32282:SF11">
    <property type="entry name" value="PENICILLIN-BINDING PROTEIN 1B"/>
    <property type="match status" value="1"/>
</dbReference>
<keyword evidence="8" id="KW-0472">Membrane</keyword>
<dbReference type="Pfam" id="PF00912">
    <property type="entry name" value="Transgly"/>
    <property type="match status" value="1"/>
</dbReference>
<reference evidence="14" key="1">
    <citation type="journal article" date="2019" name="Int. J. Syst. Evol. Microbiol.">
        <title>The Global Catalogue of Microorganisms (GCM) 10K type strain sequencing project: providing services to taxonomists for standard genome sequencing and annotation.</title>
        <authorList>
            <consortium name="The Broad Institute Genomics Platform"/>
            <consortium name="The Broad Institute Genome Sequencing Center for Infectious Disease"/>
            <person name="Wu L."/>
            <person name="Ma J."/>
        </authorList>
    </citation>
    <scope>NUCLEOTIDE SEQUENCE [LARGE SCALE GENOMIC DNA]</scope>
    <source>
        <strain evidence="14">KACC 12597</strain>
    </source>
</reference>
<evidence type="ECO:0000313" key="14">
    <source>
        <dbReference type="Proteomes" id="UP001597337"/>
    </source>
</evidence>
<proteinExistence type="predicted"/>
<evidence type="ECO:0000256" key="3">
    <source>
        <dbReference type="ARBA" id="ARBA00022475"/>
    </source>
</evidence>
<comment type="catalytic activity">
    <reaction evidence="10">
        <text>Preferential cleavage: (Ac)2-L-Lys-D-Ala-|-D-Ala. Also transpeptidation of peptidyl-alanyl moieties that are N-acyl substituents of D-alanine.</text>
        <dbReference type="EC" id="3.4.16.4"/>
    </reaction>
</comment>
<sequence>MRRKLIYFLALICGALGIYEACAVVIAYNKLSHQFAPYASVKLKDLGLNERRQEILIKIQDPTFFEHAGIEWPNPLTTTTITQSLVKKLFFDKFTKGFKKIEQTLIASFVVNPNISKEVQLVTFVSTAYFGEKDGKQLFGFNQGARSWFNKSLSELNDDEYLSLLAMLPGPNILKPNTVASRERVRRIKLVLNGECIYDHVSQIFLEQCSAR</sequence>
<keyword evidence="5" id="KW-0808">Transferase</keyword>
<dbReference type="InterPro" id="IPR036950">
    <property type="entry name" value="PBP_transglycosylase"/>
</dbReference>
<evidence type="ECO:0000259" key="12">
    <source>
        <dbReference type="Pfam" id="PF00912"/>
    </source>
</evidence>
<comment type="caution">
    <text evidence="13">The sequence shown here is derived from an EMBL/GenBank/DDBJ whole genome shotgun (WGS) entry which is preliminary data.</text>
</comment>
<dbReference type="RefSeq" id="WP_386027145.1">
    <property type="nucleotide sequence ID" value="NZ_JBHUHX010000032.1"/>
</dbReference>
<dbReference type="Gene3D" id="1.10.3810.10">
    <property type="entry name" value="Biosynthetic peptidoglycan transglycosylase-like"/>
    <property type="match status" value="1"/>
</dbReference>
<evidence type="ECO:0000256" key="5">
    <source>
        <dbReference type="ARBA" id="ARBA00022679"/>
    </source>
</evidence>
<dbReference type="PANTHER" id="PTHR32282">
    <property type="entry name" value="BINDING PROTEIN TRANSPEPTIDASE, PUTATIVE-RELATED"/>
    <property type="match status" value="1"/>
</dbReference>
<keyword evidence="6" id="KW-0133">Cell shape</keyword>
<keyword evidence="7" id="KW-0573">Peptidoglycan synthesis</keyword>